<name>A0A8X7P0V3_BRACI</name>
<reference evidence="3 4" key="1">
    <citation type="submission" date="2020-02" db="EMBL/GenBank/DDBJ databases">
        <authorList>
            <person name="Ma Q."/>
            <person name="Huang Y."/>
            <person name="Song X."/>
            <person name="Pei D."/>
        </authorList>
    </citation>
    <scope>NUCLEOTIDE SEQUENCE [LARGE SCALE GENOMIC DNA]</scope>
    <source>
        <strain evidence="3">Sxm20200214</strain>
        <tissue evidence="3">Leaf</tissue>
    </source>
</reference>
<proteinExistence type="predicted"/>
<dbReference type="PANTHER" id="PTHR31900">
    <property type="entry name" value="F-BOX/RNI SUPERFAMILY PROTEIN-RELATED"/>
    <property type="match status" value="1"/>
</dbReference>
<dbReference type="CDD" id="cd22160">
    <property type="entry name" value="F-box_AtFBL13-like"/>
    <property type="match status" value="1"/>
</dbReference>
<dbReference type="InterPro" id="IPR053781">
    <property type="entry name" value="F-box_AtFBL13-like"/>
</dbReference>
<dbReference type="InterPro" id="IPR032675">
    <property type="entry name" value="LRR_dom_sf"/>
</dbReference>
<feature type="compositionally biased region" description="Basic residues" evidence="1">
    <location>
        <begin position="1"/>
        <end position="10"/>
    </location>
</feature>
<evidence type="ECO:0000256" key="1">
    <source>
        <dbReference type="SAM" id="MobiDB-lite"/>
    </source>
</evidence>
<dbReference type="InterPro" id="IPR055411">
    <property type="entry name" value="LRR_FXL15/At3g58940/PEG3-like"/>
</dbReference>
<accession>A0A8X7P0V3</accession>
<dbReference type="Gene3D" id="3.80.10.10">
    <property type="entry name" value="Ribonuclease Inhibitor"/>
    <property type="match status" value="1"/>
</dbReference>
<evidence type="ECO:0000313" key="4">
    <source>
        <dbReference type="Proteomes" id="UP000886595"/>
    </source>
</evidence>
<protein>
    <recommendedName>
        <fullName evidence="2">F-box domain-containing protein</fullName>
    </recommendedName>
</protein>
<evidence type="ECO:0000259" key="2">
    <source>
        <dbReference type="PROSITE" id="PS50181"/>
    </source>
</evidence>
<dbReference type="InterPro" id="IPR006566">
    <property type="entry name" value="FBD"/>
</dbReference>
<evidence type="ECO:0000313" key="3">
    <source>
        <dbReference type="EMBL" id="KAG2242450.1"/>
    </source>
</evidence>
<dbReference type="InterPro" id="IPR050232">
    <property type="entry name" value="FBL13/AtMIF1-like"/>
</dbReference>
<dbReference type="Proteomes" id="UP000886595">
    <property type="component" value="Unassembled WGS sequence"/>
</dbReference>
<dbReference type="EMBL" id="JAAMPC010000475">
    <property type="protein sequence ID" value="KAG2242450.1"/>
    <property type="molecule type" value="Genomic_DNA"/>
</dbReference>
<organism evidence="3 4">
    <name type="scientific">Brassica carinata</name>
    <name type="common">Ethiopian mustard</name>
    <name type="synonym">Abyssinian cabbage</name>
    <dbReference type="NCBI Taxonomy" id="52824"/>
    <lineage>
        <taxon>Eukaryota</taxon>
        <taxon>Viridiplantae</taxon>
        <taxon>Streptophyta</taxon>
        <taxon>Embryophyta</taxon>
        <taxon>Tracheophyta</taxon>
        <taxon>Spermatophyta</taxon>
        <taxon>Magnoliopsida</taxon>
        <taxon>eudicotyledons</taxon>
        <taxon>Gunneridae</taxon>
        <taxon>Pentapetalae</taxon>
        <taxon>rosids</taxon>
        <taxon>malvids</taxon>
        <taxon>Brassicales</taxon>
        <taxon>Brassicaceae</taxon>
        <taxon>Brassiceae</taxon>
        <taxon>Brassica</taxon>
    </lineage>
</organism>
<dbReference type="SUPFAM" id="SSF52047">
    <property type="entry name" value="RNI-like"/>
    <property type="match status" value="1"/>
</dbReference>
<dbReference type="InterPro" id="IPR001810">
    <property type="entry name" value="F-box_dom"/>
</dbReference>
<feature type="domain" description="F-box" evidence="2">
    <location>
        <begin position="24"/>
        <end position="60"/>
    </location>
</feature>
<dbReference type="Gene3D" id="1.20.1280.50">
    <property type="match status" value="1"/>
</dbReference>
<dbReference type="InterPro" id="IPR036047">
    <property type="entry name" value="F-box-like_dom_sf"/>
</dbReference>
<keyword evidence="4" id="KW-1185">Reference proteome</keyword>
<feature type="region of interest" description="Disordered" evidence="1">
    <location>
        <begin position="1"/>
        <end position="25"/>
    </location>
</feature>
<dbReference type="Pfam" id="PF08387">
    <property type="entry name" value="FBD"/>
    <property type="match status" value="1"/>
</dbReference>
<dbReference type="Pfam" id="PF24758">
    <property type="entry name" value="LRR_At5g56370"/>
    <property type="match status" value="1"/>
</dbReference>
<dbReference type="AlphaFoldDB" id="A0A8X7P0V3"/>
<dbReference type="Pfam" id="PF00646">
    <property type="entry name" value="F-box"/>
    <property type="match status" value="1"/>
</dbReference>
<dbReference type="SMART" id="SM00579">
    <property type="entry name" value="FBD"/>
    <property type="match status" value="1"/>
</dbReference>
<dbReference type="SUPFAM" id="SSF81383">
    <property type="entry name" value="F-box domain"/>
    <property type="match status" value="1"/>
</dbReference>
<dbReference type="PROSITE" id="PS50181">
    <property type="entry name" value="FBOX"/>
    <property type="match status" value="1"/>
</dbReference>
<comment type="caution">
    <text evidence="3">The sequence shown here is derived from an EMBL/GenBank/DDBJ whole genome shotgun (WGS) entry which is preliminary data.</text>
</comment>
<dbReference type="OrthoDB" id="1112691at2759"/>
<sequence length="466" mass="52503">MKKRKSKKRGRCVDDTSSSTPREEDMISKLPDALISQVLSYLSTKEAVRTSVLSTRWKSLWLFISEIDLDTCQFRGSSAAFVSFMEKFIDSSRVEKPCLRKVKLIIDGFIYDPPCVTRWIDFVATPQLEHLDLECKNVFSGCYEVMPPRLYTCCPKILHLRLHRVFVGTLESVVSLPCLKTMRLENNTYANEACLELLISSCPVLEDFSFVRKLECGGGGGIKVLRVHSKTLTSLSVEKGAIDLEDIPLLFSGDDPISRIGRISVRVLINAPRLKYLNLDDVITECKTISNLGSLTKVNLGMSCDNVPDHFFTGISEVRDMKICDATFKFILKIKPLPLFCNLSCLEAMFYDWDMDILLTFLGICPNLRSLILDLSDSLFLEEQTRFTAVPQCLLSSLEFVEIASTFKGLPAEMELPVRYFAENSLVLKKLSLRLKSSMDEEVSVALRDFLHALPTLSSACEIVVC</sequence>
<gene>
    <name evidence="3" type="ORF">Bca52824_095707</name>
</gene>
<dbReference type="PANTHER" id="PTHR31900:SF25">
    <property type="entry name" value="FBD DOMAIN-CONTAINING PROTEIN"/>
    <property type="match status" value="1"/>
</dbReference>